<dbReference type="Pfam" id="PF13742">
    <property type="entry name" value="tRNA_anti_2"/>
    <property type="match status" value="1"/>
</dbReference>
<feature type="domain" description="Exonuclease VII large subunit C-terminal" evidence="7">
    <location>
        <begin position="124"/>
        <end position="391"/>
    </location>
</feature>
<evidence type="ECO:0000256" key="1">
    <source>
        <dbReference type="ARBA" id="ARBA00022490"/>
    </source>
</evidence>
<dbReference type="GeneID" id="12242767"/>
<dbReference type="InterPro" id="IPR003753">
    <property type="entry name" value="Exonuc_VII_L"/>
</dbReference>
<keyword evidence="4 5" id="KW-0269">Exonuclease</keyword>
<dbReference type="InterPro" id="IPR025824">
    <property type="entry name" value="OB-fold_nuc-bd_dom"/>
</dbReference>
<dbReference type="HAMAP" id="MF_00378">
    <property type="entry name" value="Exonuc_7_L"/>
    <property type="match status" value="1"/>
</dbReference>
<keyword evidence="10" id="KW-1185">Reference proteome</keyword>
<evidence type="ECO:0000256" key="6">
    <source>
        <dbReference type="RuleBase" id="RU004355"/>
    </source>
</evidence>
<reference evidence="9 10" key="1">
    <citation type="submission" date="2013-04" db="EMBL/GenBank/DDBJ databases">
        <title>Genome sequence of Chlamydia psittaci 99DC5.</title>
        <authorList>
            <person name="Huot-Creasy H."/>
            <person name="McCracken C.L."/>
            <person name="Humphries M."/>
            <person name="Sachse K."/>
            <person name="Laroucau K."/>
            <person name="Bavoil P."/>
            <person name="Myers G.S."/>
        </authorList>
    </citation>
    <scope>NUCLEOTIDE SEQUENCE [LARGE SCALE GENOMIC DNA]</scope>
    <source>
        <strain evidence="9 10">99DC5</strain>
    </source>
</reference>
<keyword evidence="3 5" id="KW-0378">Hydrolase</keyword>
<feature type="domain" description="OB-fold nucleic acid binding" evidence="8">
    <location>
        <begin position="10"/>
        <end position="99"/>
    </location>
</feature>
<evidence type="ECO:0000259" key="7">
    <source>
        <dbReference type="Pfam" id="PF02601"/>
    </source>
</evidence>
<organism evidence="9 10">
    <name type="scientific">Chlamydia psittaci 99DC5</name>
    <dbReference type="NCBI Taxonomy" id="1112251"/>
    <lineage>
        <taxon>Bacteria</taxon>
        <taxon>Pseudomonadati</taxon>
        <taxon>Chlamydiota</taxon>
        <taxon>Chlamydiia</taxon>
        <taxon>Chlamydiales</taxon>
        <taxon>Chlamydiaceae</taxon>
        <taxon>Chlamydia/Chlamydophila group</taxon>
        <taxon>Chlamydia</taxon>
    </lineage>
</organism>
<evidence type="ECO:0000313" key="9">
    <source>
        <dbReference type="EMBL" id="EPJ27716.1"/>
    </source>
</evidence>
<sequence length="555" mass="63901">MATSSPPQAVTTLTESIKNLLESNFCHIVVKGELSNVSLQPSGHLYFGIKDSKSFLNGAFFHFKSKYFDRRPKDGDSVIIHGKLTVYAPRGQYQIVAHALVYAGEGDLLQKFEETKKRLAAEGYFSIEKKQPLPRIPKCIGVITSPTGAVIQDILRILSRRCYQYKVLIYPVTVQGATAAKEISQAIEVMNRDKLVDVLVIARGGGSIEDLWAFNEEIIVKAIDASTIPIISAVGHETDYTLCDFAADVRAPTPSAAAEIVCQSSQEQIQIFKSHLRYLNAHAQQLLAGKAKQIQQWKRYLDHVDFFRPPHQSLDYLRVSIERSIQTKLSQSKQRYMQYTRWLQSDILQRMTYRLQDLWKMINLAFQNRLLALKHHCVHIKKNLVIHNTQQYRQRFDPCRDQIHRALSQRLGYFQQSLAHKQTLLKHFTTKINQLFIKETSALNLLKRRLNKAFVYTVCERREHFLYAKENLFLSLNHLVERHRAKYHTVSKQLISLNPKNVLKRGYAMLFDFNENSAIISAKSLHKHSCVRVRLQDGEATLTVTDVQNFETQEF</sequence>
<evidence type="ECO:0000259" key="8">
    <source>
        <dbReference type="Pfam" id="PF13742"/>
    </source>
</evidence>
<dbReference type="PANTHER" id="PTHR30008">
    <property type="entry name" value="EXODEOXYRIBONUCLEASE 7 LARGE SUBUNIT"/>
    <property type="match status" value="1"/>
</dbReference>
<evidence type="ECO:0000256" key="4">
    <source>
        <dbReference type="ARBA" id="ARBA00022839"/>
    </source>
</evidence>
<comment type="subunit">
    <text evidence="5">Heterooligomer composed of large and small subunits.</text>
</comment>
<comment type="similarity">
    <text evidence="5 6">Belongs to the XseA family.</text>
</comment>
<dbReference type="Proteomes" id="UP000014627">
    <property type="component" value="Unassembled WGS sequence"/>
</dbReference>
<proteinExistence type="inferred from homology"/>
<evidence type="ECO:0000256" key="2">
    <source>
        <dbReference type="ARBA" id="ARBA00022722"/>
    </source>
</evidence>
<keyword evidence="1 5" id="KW-0963">Cytoplasm</keyword>
<protein>
    <recommendedName>
        <fullName evidence="5">Exodeoxyribonuclease 7 large subunit</fullName>
        <ecNumber evidence="5">3.1.11.6</ecNumber>
    </recommendedName>
    <alternativeName>
        <fullName evidence="5">Exodeoxyribonuclease VII large subunit</fullName>
        <shortName evidence="5">Exonuclease VII large subunit</shortName>
    </alternativeName>
</protein>
<gene>
    <name evidence="5 9" type="primary">xseA</name>
    <name evidence="9" type="ORF">CP99DC5_0754</name>
</gene>
<dbReference type="PANTHER" id="PTHR30008:SF0">
    <property type="entry name" value="EXODEOXYRIBONUCLEASE 7 LARGE SUBUNIT"/>
    <property type="match status" value="1"/>
</dbReference>
<comment type="caution">
    <text evidence="9">The sequence shown here is derived from an EMBL/GenBank/DDBJ whole genome shotgun (WGS) entry which is preliminary data.</text>
</comment>
<comment type="function">
    <text evidence="5">Bidirectionally degrades single-stranded DNA into large acid-insoluble oligonucleotides, which are then degraded further into small acid-soluble oligonucleotides.</text>
</comment>
<evidence type="ECO:0000313" key="10">
    <source>
        <dbReference type="Proteomes" id="UP000014627"/>
    </source>
</evidence>
<keyword evidence="2 5" id="KW-0540">Nuclease</keyword>
<dbReference type="RefSeq" id="WP_006342989.1">
    <property type="nucleotide sequence ID" value="NZ_KE356190.1"/>
</dbReference>
<accession>A0ABN0MP53</accession>
<dbReference type="EMBL" id="ATLC01000051">
    <property type="protein sequence ID" value="EPJ27716.1"/>
    <property type="molecule type" value="Genomic_DNA"/>
</dbReference>
<dbReference type="GO" id="GO:0008855">
    <property type="term" value="F:exodeoxyribonuclease VII activity"/>
    <property type="evidence" value="ECO:0007669"/>
    <property type="project" value="UniProtKB-EC"/>
</dbReference>
<dbReference type="NCBIfam" id="TIGR00237">
    <property type="entry name" value="xseA"/>
    <property type="match status" value="1"/>
</dbReference>
<comment type="catalytic activity">
    <reaction evidence="5 6">
        <text>Exonucleolytic cleavage in either 5'- to 3'- or 3'- to 5'-direction to yield nucleoside 5'-phosphates.</text>
        <dbReference type="EC" id="3.1.11.6"/>
    </reaction>
</comment>
<dbReference type="CDD" id="cd04489">
    <property type="entry name" value="ExoVII_LU_OBF"/>
    <property type="match status" value="1"/>
</dbReference>
<comment type="subcellular location">
    <subcellularLocation>
        <location evidence="5 6">Cytoplasm</location>
    </subcellularLocation>
</comment>
<dbReference type="Pfam" id="PF02601">
    <property type="entry name" value="Exonuc_VII_L"/>
    <property type="match status" value="1"/>
</dbReference>
<dbReference type="EC" id="3.1.11.6" evidence="5"/>
<dbReference type="InterPro" id="IPR020579">
    <property type="entry name" value="Exonuc_VII_lsu_C"/>
</dbReference>
<name>A0ABN0MP53_CHLPS</name>
<evidence type="ECO:0000256" key="5">
    <source>
        <dbReference type="HAMAP-Rule" id="MF_00378"/>
    </source>
</evidence>
<evidence type="ECO:0000256" key="3">
    <source>
        <dbReference type="ARBA" id="ARBA00022801"/>
    </source>
</evidence>